<dbReference type="RefSeq" id="WP_079290273.1">
    <property type="nucleotide sequence ID" value="NZ_MWPS01000016.1"/>
</dbReference>
<reference evidence="2 3" key="1">
    <citation type="submission" date="2017-02" db="EMBL/GenBank/DDBJ databases">
        <title>Draft genome of Acidibacillus ferrooxidans Huett2.</title>
        <authorList>
            <person name="Schopf S."/>
        </authorList>
    </citation>
    <scope>NUCLEOTIDE SEQUENCE [LARGE SCALE GENOMIC DNA]</scope>
    <source>
        <strain evidence="2 3">Huett2</strain>
    </source>
</reference>
<dbReference type="EMBL" id="MWPS01000016">
    <property type="protein sequence ID" value="OPG16537.1"/>
    <property type="molecule type" value="Genomic_DNA"/>
</dbReference>
<name>A0A1V4EUB3_9BACL</name>
<organism evidence="2 3">
    <name type="scientific">Ferroacidibacillus organovorans</name>
    <dbReference type="NCBI Taxonomy" id="1765683"/>
    <lineage>
        <taxon>Bacteria</taxon>
        <taxon>Bacillati</taxon>
        <taxon>Bacillota</taxon>
        <taxon>Bacilli</taxon>
        <taxon>Bacillales</taxon>
        <taxon>Alicyclobacillaceae</taxon>
        <taxon>Ferroacidibacillus</taxon>
    </lineage>
</organism>
<accession>A0A1V4EUB3</accession>
<dbReference type="Pfam" id="PF02633">
    <property type="entry name" value="Creatininase"/>
    <property type="match status" value="1"/>
</dbReference>
<evidence type="ECO:0000313" key="3">
    <source>
        <dbReference type="Proteomes" id="UP000190229"/>
    </source>
</evidence>
<gene>
    <name evidence="2" type="ORF">B2M26_06600</name>
</gene>
<dbReference type="Proteomes" id="UP000190229">
    <property type="component" value="Unassembled WGS sequence"/>
</dbReference>
<dbReference type="Gene3D" id="3.40.50.10310">
    <property type="entry name" value="Creatininase"/>
    <property type="match status" value="1"/>
</dbReference>
<protein>
    <submittedName>
        <fullName evidence="2">Uncharacterized protein</fullName>
    </submittedName>
</protein>
<evidence type="ECO:0000256" key="1">
    <source>
        <dbReference type="ARBA" id="ARBA00024029"/>
    </source>
</evidence>
<dbReference type="InterPro" id="IPR003785">
    <property type="entry name" value="Creatininase/forma_Hydrolase"/>
</dbReference>
<proteinExistence type="inferred from homology"/>
<dbReference type="InterPro" id="IPR024087">
    <property type="entry name" value="Creatininase-like_sf"/>
</dbReference>
<comment type="caution">
    <text evidence="2">The sequence shown here is derived from an EMBL/GenBank/DDBJ whole genome shotgun (WGS) entry which is preliminary data.</text>
</comment>
<evidence type="ECO:0000313" key="2">
    <source>
        <dbReference type="EMBL" id="OPG16537.1"/>
    </source>
</evidence>
<keyword evidence="3" id="KW-1185">Reference proteome</keyword>
<dbReference type="SUPFAM" id="SSF102215">
    <property type="entry name" value="Creatininase"/>
    <property type="match status" value="1"/>
</dbReference>
<sequence length="218" mass="24694">MRFEELSMSDIKRVSSLCDTLVLCVGGLAQRNDNLPIGTSWMILRRIRDGIEQKLGGRALTMPLLPFYVDHGHSTFGALESAQQSAYITSLIRSVNEHVALRHLILCTDHIATEQAMMQAMIPFQSKSLQATSFVWWRDTSFLTSDPADHQEFTPELFFKEAPDFRDELSLLTEIAPRLAQKAQGGQERQESLATFLAIDNVLQKRILTLWGTNKDNR</sequence>
<dbReference type="AlphaFoldDB" id="A0A1V4EUB3"/>
<comment type="similarity">
    <text evidence="1">Belongs to the creatininase superfamily.</text>
</comment>